<dbReference type="Pfam" id="PF00004">
    <property type="entry name" value="AAA"/>
    <property type="match status" value="1"/>
</dbReference>
<reference evidence="6" key="1">
    <citation type="journal article" date="2019" name="Int. J. Syst. Evol. Microbiol.">
        <title>The Global Catalogue of Microorganisms (GCM) 10K type strain sequencing project: providing services to taxonomists for standard genome sequencing and annotation.</title>
        <authorList>
            <consortium name="The Broad Institute Genomics Platform"/>
            <consortium name="The Broad Institute Genome Sequencing Center for Infectious Disease"/>
            <person name="Wu L."/>
            <person name="Ma J."/>
        </authorList>
    </citation>
    <scope>NUCLEOTIDE SEQUENCE [LARGE SCALE GENOMIC DNA]</scope>
    <source>
        <strain evidence="6">NBRC 113072</strain>
    </source>
</reference>
<protein>
    <submittedName>
        <fullName evidence="5">Cell division cycle protein 48</fullName>
    </submittedName>
</protein>
<keyword evidence="2" id="KW-0067">ATP-binding</keyword>
<keyword evidence="6" id="KW-1185">Reference proteome</keyword>
<evidence type="ECO:0000256" key="3">
    <source>
        <dbReference type="SAM" id="MobiDB-lite"/>
    </source>
</evidence>
<dbReference type="PANTHER" id="PTHR23077">
    <property type="entry name" value="AAA-FAMILY ATPASE"/>
    <property type="match status" value="1"/>
</dbReference>
<proteinExistence type="predicted"/>
<dbReference type="InterPro" id="IPR027417">
    <property type="entry name" value="P-loop_NTPase"/>
</dbReference>
<keyword evidence="5" id="KW-0131">Cell cycle</keyword>
<dbReference type="Proteomes" id="UP001157126">
    <property type="component" value="Unassembled WGS sequence"/>
</dbReference>
<dbReference type="SMART" id="SM00382">
    <property type="entry name" value="AAA"/>
    <property type="match status" value="1"/>
</dbReference>
<feature type="region of interest" description="Disordered" evidence="3">
    <location>
        <begin position="69"/>
        <end position="142"/>
    </location>
</feature>
<evidence type="ECO:0000259" key="4">
    <source>
        <dbReference type="SMART" id="SM00382"/>
    </source>
</evidence>
<dbReference type="InterPro" id="IPR011990">
    <property type="entry name" value="TPR-like_helical_dom_sf"/>
</dbReference>
<evidence type="ECO:0000256" key="2">
    <source>
        <dbReference type="ARBA" id="ARBA00022840"/>
    </source>
</evidence>
<dbReference type="InterPro" id="IPR003593">
    <property type="entry name" value="AAA+_ATPase"/>
</dbReference>
<dbReference type="SUPFAM" id="SSF52540">
    <property type="entry name" value="P-loop containing nucleoside triphosphate hydrolases"/>
    <property type="match status" value="1"/>
</dbReference>
<evidence type="ECO:0000313" key="6">
    <source>
        <dbReference type="Proteomes" id="UP001157126"/>
    </source>
</evidence>
<dbReference type="InterPro" id="IPR050168">
    <property type="entry name" value="AAA_ATPase_domain"/>
</dbReference>
<sequence>MEPLLVSLLAATEAAPTDIPLRLHLADLLRADGKPEEAVRHCAAALAIDPGSENARRLMRDLLGVPAGQAQQTGAMPPAGADQDTAAVERASGEGDEPGSSRTRPQHGAGPDQGTHGAAAEPDQGRDAAGASHAPDDVDDRDDLWAERVNVTLADIGGMDVAKERLEAAVLAPMRNPELRRLYRKSRSGGVLLYGPPGCGKTFLARATAGELDARFLAVTFAGMSHEEQTDEIAAVFHAAREQAPVVLCLNGIDHLGERAATRRATSGAVAALVAELDRGSEGNYGITIMGSTNAPWNVDPVLRRPGRLEQSLLVLPPDRTTREVVLRQQLGEHPEVDVAEIAHLSSGYSGSDIAAAVRTAESRVSPVTTDDVLDALLERVPSAREWLERAARELSADPDPSSFVGLREYITMVAGRTH</sequence>
<dbReference type="Gene3D" id="3.40.50.300">
    <property type="entry name" value="P-loop containing nucleotide triphosphate hydrolases"/>
    <property type="match status" value="1"/>
</dbReference>
<organism evidence="5 6">
    <name type="scientific">Mobilicoccus caccae</name>
    <dbReference type="NCBI Taxonomy" id="1859295"/>
    <lineage>
        <taxon>Bacteria</taxon>
        <taxon>Bacillati</taxon>
        <taxon>Actinomycetota</taxon>
        <taxon>Actinomycetes</taxon>
        <taxon>Micrococcales</taxon>
        <taxon>Dermatophilaceae</taxon>
        <taxon>Mobilicoccus</taxon>
    </lineage>
</organism>
<name>A0ABQ6IZY1_9MICO</name>
<dbReference type="Gene3D" id="1.10.8.60">
    <property type="match status" value="1"/>
</dbReference>
<evidence type="ECO:0000313" key="5">
    <source>
        <dbReference type="EMBL" id="GMA42262.1"/>
    </source>
</evidence>
<dbReference type="Gene3D" id="1.25.40.10">
    <property type="entry name" value="Tetratricopeptide repeat domain"/>
    <property type="match status" value="1"/>
</dbReference>
<dbReference type="EMBL" id="BSUO01000001">
    <property type="protein sequence ID" value="GMA42262.1"/>
    <property type="molecule type" value="Genomic_DNA"/>
</dbReference>
<dbReference type="SUPFAM" id="SSF48452">
    <property type="entry name" value="TPR-like"/>
    <property type="match status" value="1"/>
</dbReference>
<dbReference type="PANTHER" id="PTHR23077:SF171">
    <property type="entry name" value="NUCLEAR VALOSIN-CONTAINING PROTEIN-LIKE"/>
    <property type="match status" value="1"/>
</dbReference>
<dbReference type="RefSeq" id="WP_284305969.1">
    <property type="nucleotide sequence ID" value="NZ_BSUO01000001.1"/>
</dbReference>
<keyword evidence="1" id="KW-0547">Nucleotide-binding</keyword>
<comment type="caution">
    <text evidence="5">The sequence shown here is derived from an EMBL/GenBank/DDBJ whole genome shotgun (WGS) entry which is preliminary data.</text>
</comment>
<evidence type="ECO:0000256" key="1">
    <source>
        <dbReference type="ARBA" id="ARBA00022741"/>
    </source>
</evidence>
<keyword evidence="5" id="KW-0132">Cell division</keyword>
<dbReference type="GO" id="GO:0051301">
    <property type="term" value="P:cell division"/>
    <property type="evidence" value="ECO:0007669"/>
    <property type="project" value="UniProtKB-KW"/>
</dbReference>
<gene>
    <name evidence="5" type="ORF">GCM10025883_43070</name>
</gene>
<dbReference type="InterPro" id="IPR003959">
    <property type="entry name" value="ATPase_AAA_core"/>
</dbReference>
<feature type="domain" description="AAA+ ATPase" evidence="4">
    <location>
        <begin position="187"/>
        <end position="319"/>
    </location>
</feature>
<accession>A0ABQ6IZY1</accession>